<dbReference type="OrthoDB" id="7391705at2"/>
<evidence type="ECO:0000256" key="1">
    <source>
        <dbReference type="SAM" id="Phobius"/>
    </source>
</evidence>
<keyword evidence="3" id="KW-1185">Reference proteome</keyword>
<dbReference type="RefSeq" id="WP_135985910.1">
    <property type="nucleotide sequence ID" value="NZ_JAASQM010000005.1"/>
</dbReference>
<keyword evidence="1" id="KW-1133">Transmembrane helix</keyword>
<keyword evidence="1" id="KW-0812">Transmembrane</keyword>
<dbReference type="AlphaFoldDB" id="A0A4S1WEM6"/>
<name>A0A4S1WEM6_9SPHN</name>
<comment type="caution">
    <text evidence="2">The sequence shown here is derived from an EMBL/GenBank/DDBJ whole genome shotgun (WGS) entry which is preliminary data.</text>
</comment>
<keyword evidence="1" id="KW-0472">Membrane</keyword>
<feature type="transmembrane region" description="Helical" evidence="1">
    <location>
        <begin position="53"/>
        <end position="78"/>
    </location>
</feature>
<organism evidence="2 3">
    <name type="scientific">Sphingomonas naasensis</name>
    <dbReference type="NCBI Taxonomy" id="1344951"/>
    <lineage>
        <taxon>Bacteria</taxon>
        <taxon>Pseudomonadati</taxon>
        <taxon>Pseudomonadota</taxon>
        <taxon>Alphaproteobacteria</taxon>
        <taxon>Sphingomonadales</taxon>
        <taxon>Sphingomonadaceae</taxon>
        <taxon>Sphingomonas</taxon>
    </lineage>
</organism>
<dbReference type="Proteomes" id="UP000309848">
    <property type="component" value="Unassembled WGS sequence"/>
</dbReference>
<evidence type="ECO:0000313" key="3">
    <source>
        <dbReference type="Proteomes" id="UP000309848"/>
    </source>
</evidence>
<feature type="transmembrane region" description="Helical" evidence="1">
    <location>
        <begin position="28"/>
        <end position="47"/>
    </location>
</feature>
<sequence length="100" mass="11052">MGTPRHDLDDPEYAAFAWGRYRRILKGMALVALLVAGIAELVLWYWLGGLDFVTASATFLGVFTTVMLAAALMGLMFLSSGTGHDERIEDRLRDSIDLDD</sequence>
<reference evidence="2 3" key="1">
    <citation type="submission" date="2019-04" db="EMBL/GenBank/DDBJ databases">
        <title>Sphingomonas psychrotolerans sp. nov., isolated from soil in the Tianshan Mountains, Xinjiang, China.</title>
        <authorList>
            <person name="Luo Y."/>
            <person name="Sheng H."/>
        </authorList>
    </citation>
    <scope>NUCLEOTIDE SEQUENCE [LARGE SCALE GENOMIC DNA]</scope>
    <source>
        <strain evidence="2 3">KIS18-15</strain>
    </source>
</reference>
<gene>
    <name evidence="2" type="ORF">E5A74_13665</name>
</gene>
<dbReference type="EMBL" id="SRXU01000006">
    <property type="protein sequence ID" value="TGX40565.1"/>
    <property type="molecule type" value="Genomic_DNA"/>
</dbReference>
<accession>A0A4S1WEM6</accession>
<proteinExistence type="predicted"/>
<protein>
    <submittedName>
        <fullName evidence="2">Uncharacterized protein</fullName>
    </submittedName>
</protein>
<evidence type="ECO:0000313" key="2">
    <source>
        <dbReference type="EMBL" id="TGX40565.1"/>
    </source>
</evidence>